<evidence type="ECO:0000313" key="2">
    <source>
        <dbReference type="Proteomes" id="UP001153269"/>
    </source>
</evidence>
<sequence>MATEGDGGRGGLRKMEEGDRVCHILRHDDEHPAWLTLSFVIKSLRWFNADLLTPTEEICSLSAPGINDSIKRGPLPLVLAKGGRGREAGGVMKQGERMSFHEAGLMDSSDGEEFCYLPLGGDMTMCFQFSGWSAHCRSTAPAAPHAQSTLSG</sequence>
<name>A0A9N7VK06_PLEPL</name>
<dbReference type="EMBL" id="CADEAL010004070">
    <property type="protein sequence ID" value="CAB1450939.1"/>
    <property type="molecule type" value="Genomic_DNA"/>
</dbReference>
<gene>
    <name evidence="1" type="ORF">PLEPLA_LOCUS38631</name>
</gene>
<dbReference type="Proteomes" id="UP001153269">
    <property type="component" value="Unassembled WGS sequence"/>
</dbReference>
<accession>A0A9N7VK06</accession>
<dbReference type="AlphaFoldDB" id="A0A9N7VK06"/>
<evidence type="ECO:0000313" key="1">
    <source>
        <dbReference type="EMBL" id="CAB1450939.1"/>
    </source>
</evidence>
<comment type="caution">
    <text evidence="1">The sequence shown here is derived from an EMBL/GenBank/DDBJ whole genome shotgun (WGS) entry which is preliminary data.</text>
</comment>
<keyword evidence="2" id="KW-1185">Reference proteome</keyword>
<protein>
    <submittedName>
        <fullName evidence="1">Uncharacterized protein</fullName>
    </submittedName>
</protein>
<proteinExistence type="predicted"/>
<reference evidence="1" key="1">
    <citation type="submission" date="2020-03" db="EMBL/GenBank/DDBJ databases">
        <authorList>
            <person name="Weist P."/>
        </authorList>
    </citation>
    <scope>NUCLEOTIDE SEQUENCE</scope>
</reference>
<organism evidence="1 2">
    <name type="scientific">Pleuronectes platessa</name>
    <name type="common">European plaice</name>
    <dbReference type="NCBI Taxonomy" id="8262"/>
    <lineage>
        <taxon>Eukaryota</taxon>
        <taxon>Metazoa</taxon>
        <taxon>Chordata</taxon>
        <taxon>Craniata</taxon>
        <taxon>Vertebrata</taxon>
        <taxon>Euteleostomi</taxon>
        <taxon>Actinopterygii</taxon>
        <taxon>Neopterygii</taxon>
        <taxon>Teleostei</taxon>
        <taxon>Neoteleostei</taxon>
        <taxon>Acanthomorphata</taxon>
        <taxon>Carangaria</taxon>
        <taxon>Pleuronectiformes</taxon>
        <taxon>Pleuronectoidei</taxon>
        <taxon>Pleuronectidae</taxon>
        <taxon>Pleuronectes</taxon>
    </lineage>
</organism>